<dbReference type="InterPro" id="IPR036452">
    <property type="entry name" value="Ribo_hydro-like"/>
</dbReference>
<dbReference type="EMBL" id="SMKR01000013">
    <property type="protein sequence ID" value="TDD29218.1"/>
    <property type="molecule type" value="Genomic_DNA"/>
</dbReference>
<dbReference type="Gene3D" id="3.90.245.10">
    <property type="entry name" value="Ribonucleoside hydrolase-like"/>
    <property type="match status" value="1"/>
</dbReference>
<sequence length="413" mass="44232">MAGFAPVLVRDSSSRVPLSCRSARGEVRADRCESPELVQAMRRCAMSEGSPSKIILDTDIGYLNDDAIALMIALASADIELLGVTLVAGNYDLQQEIVDTLSLLDVLDRADLPVYAGADRPLLHQRGDYEELSWGKWATFGEVNVPARGYPQAELRPGHASKFIIDTVRKYPGQVTVVAVGPLTNVALAFAQDPEIASLLKGLVIMGGAVSSLEFGSGNVTPTAEFNLWVDPEASARVFSAGAPTRLVPLNVTRRLTYTADFHERLMDHHQGVVAQLIDERMGPFFAGSQRDVGSAHFSNYGLCDASALIAALKPGLFEFIETNIQIDLSNGPAKGTCYCYVIRDLDDAVLESAKGATSGLIQPSVLPGAVSRPGRVQVAIGADVAAVREQCLIRLQAGCTTLGQPIDRKVPR</sequence>
<reference evidence="4 5" key="1">
    <citation type="submission" date="2019-02" db="EMBL/GenBank/DDBJ databases">
        <title>Draft genome sequences of novel Actinobacteria.</title>
        <authorList>
            <person name="Sahin N."/>
            <person name="Ay H."/>
            <person name="Saygin H."/>
        </authorList>
    </citation>
    <scope>NUCLEOTIDE SEQUENCE [LARGE SCALE GENOMIC DNA]</scope>
    <source>
        <strain evidence="4 5">16K104</strain>
    </source>
</reference>
<evidence type="ECO:0000256" key="2">
    <source>
        <dbReference type="ARBA" id="ARBA00023295"/>
    </source>
</evidence>
<dbReference type="OrthoDB" id="9797882at2"/>
<evidence type="ECO:0000313" key="4">
    <source>
        <dbReference type="EMBL" id="TDD29218.1"/>
    </source>
</evidence>
<dbReference type="PANTHER" id="PTHR12304:SF4">
    <property type="entry name" value="URIDINE NUCLEOSIDASE"/>
    <property type="match status" value="1"/>
</dbReference>
<dbReference type="InterPro" id="IPR023186">
    <property type="entry name" value="IUNH"/>
</dbReference>
<dbReference type="GO" id="GO:0008477">
    <property type="term" value="F:purine nucleosidase activity"/>
    <property type="evidence" value="ECO:0007669"/>
    <property type="project" value="TreeGrafter"/>
</dbReference>
<keyword evidence="5" id="KW-1185">Reference proteome</keyword>
<keyword evidence="2" id="KW-0326">Glycosidase</keyword>
<dbReference type="AlphaFoldDB" id="A0A4R4XEG6"/>
<name>A0A4R4XEG6_9ACTN</name>
<organism evidence="4 5">
    <name type="scientific">Kribbella turkmenica</name>
    <dbReference type="NCBI Taxonomy" id="2530375"/>
    <lineage>
        <taxon>Bacteria</taxon>
        <taxon>Bacillati</taxon>
        <taxon>Actinomycetota</taxon>
        <taxon>Actinomycetes</taxon>
        <taxon>Propionibacteriales</taxon>
        <taxon>Kribbellaceae</taxon>
        <taxon>Kribbella</taxon>
    </lineage>
</organism>
<proteinExistence type="predicted"/>
<dbReference type="SUPFAM" id="SSF53590">
    <property type="entry name" value="Nucleoside hydrolase"/>
    <property type="match status" value="1"/>
</dbReference>
<evidence type="ECO:0000259" key="3">
    <source>
        <dbReference type="Pfam" id="PF01156"/>
    </source>
</evidence>
<comment type="caution">
    <text evidence="4">The sequence shown here is derived from an EMBL/GenBank/DDBJ whole genome shotgun (WGS) entry which is preliminary data.</text>
</comment>
<evidence type="ECO:0000256" key="1">
    <source>
        <dbReference type="ARBA" id="ARBA00022801"/>
    </source>
</evidence>
<accession>A0A4R4XEG6</accession>
<dbReference type="Pfam" id="PF01156">
    <property type="entry name" value="IU_nuc_hydro"/>
    <property type="match status" value="1"/>
</dbReference>
<gene>
    <name evidence="4" type="ORF">E1218_04955</name>
</gene>
<evidence type="ECO:0000313" key="5">
    <source>
        <dbReference type="Proteomes" id="UP000295172"/>
    </source>
</evidence>
<dbReference type="Proteomes" id="UP000295172">
    <property type="component" value="Unassembled WGS sequence"/>
</dbReference>
<protein>
    <submittedName>
        <fullName evidence="4">Nucleoside hydrolase</fullName>
    </submittedName>
</protein>
<dbReference type="PANTHER" id="PTHR12304">
    <property type="entry name" value="INOSINE-URIDINE PREFERRING NUCLEOSIDE HYDROLASE"/>
    <property type="match status" value="1"/>
</dbReference>
<feature type="domain" description="Inosine/uridine-preferring nucleoside hydrolase" evidence="3">
    <location>
        <begin position="54"/>
        <end position="345"/>
    </location>
</feature>
<dbReference type="InterPro" id="IPR001910">
    <property type="entry name" value="Inosine/uridine_hydrolase_dom"/>
</dbReference>
<dbReference type="GO" id="GO:0006152">
    <property type="term" value="P:purine nucleoside catabolic process"/>
    <property type="evidence" value="ECO:0007669"/>
    <property type="project" value="TreeGrafter"/>
</dbReference>
<keyword evidence="1 4" id="KW-0378">Hydrolase</keyword>
<dbReference type="GO" id="GO:0005829">
    <property type="term" value="C:cytosol"/>
    <property type="evidence" value="ECO:0007669"/>
    <property type="project" value="TreeGrafter"/>
</dbReference>